<dbReference type="AlphaFoldDB" id="A0A2P2JM00"/>
<proteinExistence type="predicted"/>
<name>A0A2P2JM00_RHIMU</name>
<reference evidence="2" key="1">
    <citation type="submission" date="2018-02" db="EMBL/GenBank/DDBJ databases">
        <title>Rhizophora mucronata_Transcriptome.</title>
        <authorList>
            <person name="Meera S.P."/>
            <person name="Sreeshan A."/>
            <person name="Augustine A."/>
        </authorList>
    </citation>
    <scope>NUCLEOTIDE SEQUENCE</scope>
    <source>
        <tissue evidence="2">Leaf</tissue>
    </source>
</reference>
<feature type="region of interest" description="Disordered" evidence="1">
    <location>
        <begin position="1"/>
        <end position="28"/>
    </location>
</feature>
<sequence length="28" mass="3039">MITTSNLDSPPAKSAMLTHNQAHHSFTT</sequence>
<evidence type="ECO:0000313" key="2">
    <source>
        <dbReference type="EMBL" id="MBW94485.1"/>
    </source>
</evidence>
<protein>
    <submittedName>
        <fullName evidence="2">Uncharacterized protein</fullName>
    </submittedName>
</protein>
<accession>A0A2P2JM00</accession>
<organism evidence="2">
    <name type="scientific">Rhizophora mucronata</name>
    <name type="common">Asiatic mangrove</name>
    <dbReference type="NCBI Taxonomy" id="61149"/>
    <lineage>
        <taxon>Eukaryota</taxon>
        <taxon>Viridiplantae</taxon>
        <taxon>Streptophyta</taxon>
        <taxon>Embryophyta</taxon>
        <taxon>Tracheophyta</taxon>
        <taxon>Spermatophyta</taxon>
        <taxon>Magnoliopsida</taxon>
        <taxon>eudicotyledons</taxon>
        <taxon>Gunneridae</taxon>
        <taxon>Pentapetalae</taxon>
        <taxon>rosids</taxon>
        <taxon>fabids</taxon>
        <taxon>Malpighiales</taxon>
        <taxon>Rhizophoraceae</taxon>
        <taxon>Rhizophora</taxon>
    </lineage>
</organism>
<evidence type="ECO:0000256" key="1">
    <source>
        <dbReference type="SAM" id="MobiDB-lite"/>
    </source>
</evidence>
<feature type="compositionally biased region" description="Polar residues" evidence="1">
    <location>
        <begin position="17"/>
        <end position="28"/>
    </location>
</feature>
<dbReference type="EMBL" id="GGEC01014002">
    <property type="protein sequence ID" value="MBW94485.1"/>
    <property type="molecule type" value="Transcribed_RNA"/>
</dbReference>